<reference evidence="1" key="2">
    <citation type="journal article" date="2015" name="Data Brief">
        <title>Shoot transcriptome of the giant reed, Arundo donax.</title>
        <authorList>
            <person name="Barrero R.A."/>
            <person name="Guerrero F.D."/>
            <person name="Moolhuijzen P."/>
            <person name="Goolsby J.A."/>
            <person name="Tidwell J."/>
            <person name="Bellgard S.E."/>
            <person name="Bellgard M.I."/>
        </authorList>
    </citation>
    <scope>NUCLEOTIDE SEQUENCE</scope>
    <source>
        <tissue evidence="1">Shoot tissue taken approximately 20 cm above the soil surface</tissue>
    </source>
</reference>
<name>A0A0A9DGZ5_ARUDO</name>
<evidence type="ECO:0000313" key="1">
    <source>
        <dbReference type="EMBL" id="JAD83037.1"/>
    </source>
</evidence>
<protein>
    <submittedName>
        <fullName evidence="1">Uncharacterized protein</fullName>
    </submittedName>
</protein>
<sequence>MLHIQTLYVGNTPTVTELPVCAILQALFALCEESINRNMFSFFRRLEPFLGCGCSRTGSFSQPEYDRRRSYDTTIEPFVSSLIAGLCHCGDISHQFIKFK</sequence>
<organism evidence="1">
    <name type="scientific">Arundo donax</name>
    <name type="common">Giant reed</name>
    <name type="synonym">Donax arundinaceus</name>
    <dbReference type="NCBI Taxonomy" id="35708"/>
    <lineage>
        <taxon>Eukaryota</taxon>
        <taxon>Viridiplantae</taxon>
        <taxon>Streptophyta</taxon>
        <taxon>Embryophyta</taxon>
        <taxon>Tracheophyta</taxon>
        <taxon>Spermatophyta</taxon>
        <taxon>Magnoliopsida</taxon>
        <taxon>Liliopsida</taxon>
        <taxon>Poales</taxon>
        <taxon>Poaceae</taxon>
        <taxon>PACMAD clade</taxon>
        <taxon>Arundinoideae</taxon>
        <taxon>Arundineae</taxon>
        <taxon>Arundo</taxon>
    </lineage>
</organism>
<dbReference type="AlphaFoldDB" id="A0A0A9DGZ5"/>
<reference evidence="1" key="1">
    <citation type="submission" date="2014-09" db="EMBL/GenBank/DDBJ databases">
        <authorList>
            <person name="Magalhaes I.L.F."/>
            <person name="Oliveira U."/>
            <person name="Santos F.R."/>
            <person name="Vidigal T.H.D.A."/>
            <person name="Brescovit A.D."/>
            <person name="Santos A.J."/>
        </authorList>
    </citation>
    <scope>NUCLEOTIDE SEQUENCE</scope>
    <source>
        <tissue evidence="1">Shoot tissue taken approximately 20 cm above the soil surface</tissue>
    </source>
</reference>
<dbReference type="EMBL" id="GBRH01214858">
    <property type="protein sequence ID" value="JAD83037.1"/>
    <property type="molecule type" value="Transcribed_RNA"/>
</dbReference>
<accession>A0A0A9DGZ5</accession>
<proteinExistence type="predicted"/>